<dbReference type="Gene3D" id="3.40.220.10">
    <property type="entry name" value="Leucine Aminopeptidase, subunit E, domain 1"/>
    <property type="match status" value="1"/>
</dbReference>
<dbReference type="GO" id="GO:0030145">
    <property type="term" value="F:manganese ion binding"/>
    <property type="evidence" value="ECO:0007669"/>
    <property type="project" value="UniProtKB-UniRule"/>
</dbReference>
<gene>
    <name evidence="8" type="primary">pepA</name>
    <name evidence="11" type="ORF">CFF01_01620</name>
</gene>
<name>A0AAC9TXN6_9GAMM</name>
<dbReference type="GO" id="GO:0005737">
    <property type="term" value="C:cytoplasm"/>
    <property type="evidence" value="ECO:0007669"/>
    <property type="project" value="UniProtKB-SubCell"/>
</dbReference>
<dbReference type="GO" id="GO:0006508">
    <property type="term" value="P:proteolysis"/>
    <property type="evidence" value="ECO:0007669"/>
    <property type="project" value="UniProtKB-KW"/>
</dbReference>
<dbReference type="EC" id="3.4.11.1" evidence="8"/>
<feature type="active site" evidence="8">
    <location>
        <position position="363"/>
    </location>
</feature>
<evidence type="ECO:0000256" key="3">
    <source>
        <dbReference type="ARBA" id="ARBA00009528"/>
    </source>
</evidence>
<dbReference type="EC" id="3.4.11.10" evidence="8"/>
<evidence type="ECO:0000313" key="11">
    <source>
        <dbReference type="EMBL" id="ASJ95384.1"/>
    </source>
</evidence>
<dbReference type="InterPro" id="IPR011356">
    <property type="entry name" value="Leucine_aapep/pepB"/>
</dbReference>
<feature type="binding site" evidence="8">
    <location>
        <position position="276"/>
    </location>
    <ligand>
        <name>Mn(2+)</name>
        <dbReference type="ChEBI" id="CHEBI:29035"/>
        <label>2</label>
    </ligand>
</feature>
<dbReference type="SUPFAM" id="SSF53187">
    <property type="entry name" value="Zn-dependent exopeptidases"/>
    <property type="match status" value="1"/>
</dbReference>
<dbReference type="KEGG" id="smav:CFF01_01620"/>
<dbReference type="NCBIfam" id="NF002077">
    <property type="entry name" value="PRK00913.2-4"/>
    <property type="match status" value="1"/>
</dbReference>
<dbReference type="PRINTS" id="PR00481">
    <property type="entry name" value="LAMNOPPTDASE"/>
</dbReference>
<evidence type="ECO:0000256" key="9">
    <source>
        <dbReference type="SAM" id="SignalP"/>
    </source>
</evidence>
<reference evidence="11 12" key="1">
    <citation type="submission" date="2017-06" db="EMBL/GenBank/DDBJ databases">
        <title>Complete genome sequence of Shewanella marisflavi EP1 associated with anaerobic 2,4-dinitrotoluene reduction and salt tolerance.</title>
        <authorList>
            <person name="Huang J."/>
        </authorList>
    </citation>
    <scope>NUCLEOTIDE SEQUENCE [LARGE SCALE GENOMIC DNA]</scope>
    <source>
        <strain evidence="11 12">EP1</strain>
    </source>
</reference>
<accession>A0AAC9TXN6</accession>
<feature type="binding site" evidence="8">
    <location>
        <position position="361"/>
    </location>
    <ligand>
        <name>Mn(2+)</name>
        <dbReference type="ChEBI" id="CHEBI:29035"/>
        <label>1</label>
    </ligand>
</feature>
<feature type="binding site" evidence="8">
    <location>
        <position position="281"/>
    </location>
    <ligand>
        <name>Mn(2+)</name>
        <dbReference type="ChEBI" id="CHEBI:29035"/>
        <label>2</label>
    </ligand>
</feature>
<comment type="function">
    <text evidence="8">Presumably involved in the processing and regular turnover of intracellular proteins. Catalyzes the removal of unsubstituted N-terminal amino acids from various peptides.</text>
</comment>
<feature type="signal peptide" evidence="9">
    <location>
        <begin position="1"/>
        <end position="24"/>
    </location>
</feature>
<dbReference type="InterPro" id="IPR043472">
    <property type="entry name" value="Macro_dom-like"/>
</dbReference>
<feature type="active site" evidence="8">
    <location>
        <position position="288"/>
    </location>
</feature>
<keyword evidence="7 8" id="KW-0464">Manganese</keyword>
<keyword evidence="6 8" id="KW-0378">Hydrolase</keyword>
<evidence type="ECO:0000256" key="6">
    <source>
        <dbReference type="ARBA" id="ARBA00022801"/>
    </source>
</evidence>
<dbReference type="CDD" id="cd00433">
    <property type="entry name" value="Peptidase_M17"/>
    <property type="match status" value="1"/>
</dbReference>
<sequence>MLTKKTLLPSVLCLSLLNIGAANAETFQFIDHQPETVDTLVAFQAGEHTSPQLAQLNDLSKQQIANALALQGFTGEAKQLVEILSPHGIKAKRLLVVGVGEAKQPGNINKLGAEITAHLRSTDNENIHLLTTDISNGMGNANFAAELAHGINLRAYQFDKYLTEKKPAEKYYTVSVANPSAATDRYQQLAAIEKGVFLARDLTSEVPSAMTPVDFANAAKELKRLGVKITILDAKQIEKLGMGALHAVGRGSQAGSRLVIAHWQGNNDAPIALVGKGITFDSGGYNIKATGDSISRMKSDMAGAAAVLGTIKAMALQKAKANVVGVMPMAANMVSDTAFAPGDVLMTAEGLSVEVLNTDAEGRLILADGMWYARKHYQPKVMVDIATLTGSKVRALGKRYTAVFSDDDTLVDELTFSGSAVDEKLWRLPLAYDDLLKSPIADLKNAGYGGPGATTAAVFLKQFSGETKWAHLDIAGSALAAKDEGITPAGGTGHGVRLLSHWIMSQSQ</sequence>
<dbReference type="EMBL" id="CP022272">
    <property type="protein sequence ID" value="ASJ95384.1"/>
    <property type="molecule type" value="Genomic_DNA"/>
</dbReference>
<dbReference type="Pfam" id="PF02789">
    <property type="entry name" value="Peptidase_M17_N"/>
    <property type="match status" value="1"/>
</dbReference>
<evidence type="ECO:0000313" key="12">
    <source>
        <dbReference type="Proteomes" id="UP000198233"/>
    </source>
</evidence>
<comment type="cofactor">
    <cofactor evidence="8">
        <name>Mn(2+)</name>
        <dbReference type="ChEBI" id="CHEBI:29035"/>
    </cofactor>
    <text evidence="8">Binds 2 manganese ions per subunit.</text>
</comment>
<keyword evidence="8" id="KW-0963">Cytoplasm</keyword>
<dbReference type="SUPFAM" id="SSF52949">
    <property type="entry name" value="Macro domain-like"/>
    <property type="match status" value="1"/>
</dbReference>
<dbReference type="AlphaFoldDB" id="A0AAC9TXN6"/>
<dbReference type="InterPro" id="IPR008283">
    <property type="entry name" value="Peptidase_M17_N"/>
</dbReference>
<evidence type="ECO:0000256" key="5">
    <source>
        <dbReference type="ARBA" id="ARBA00022670"/>
    </source>
</evidence>
<feature type="binding site" evidence="8">
    <location>
        <position position="281"/>
    </location>
    <ligand>
        <name>Mn(2+)</name>
        <dbReference type="ChEBI" id="CHEBI:29035"/>
        <label>1</label>
    </ligand>
</feature>
<comment type="similarity">
    <text evidence="3 8">Belongs to the peptidase M17 family.</text>
</comment>
<keyword evidence="8" id="KW-0479">Metal-binding</keyword>
<keyword evidence="9" id="KW-0732">Signal</keyword>
<comment type="catalytic activity">
    <reaction evidence="1 8">
        <text>Release of an N-terminal amino acid, Xaa-|-Yaa-, in which Xaa is preferably Leu, but may be other amino acids including Pro although not Arg or Lys, and Yaa may be Pro. Amino acid amides and methyl esters are also readily hydrolyzed, but rates on arylamides are exceedingly low.</text>
        <dbReference type="EC" id="3.4.11.1"/>
    </reaction>
</comment>
<dbReference type="HAMAP" id="MF_00181">
    <property type="entry name" value="Cytosol_peptidase_M17"/>
    <property type="match status" value="1"/>
</dbReference>
<evidence type="ECO:0000256" key="4">
    <source>
        <dbReference type="ARBA" id="ARBA00022438"/>
    </source>
</evidence>
<evidence type="ECO:0000259" key="10">
    <source>
        <dbReference type="PROSITE" id="PS00631"/>
    </source>
</evidence>
<dbReference type="PANTHER" id="PTHR11963:SF23">
    <property type="entry name" value="CYTOSOL AMINOPEPTIDASE"/>
    <property type="match status" value="1"/>
</dbReference>
<keyword evidence="4 8" id="KW-0031">Aminopeptidase</keyword>
<evidence type="ECO:0000256" key="2">
    <source>
        <dbReference type="ARBA" id="ARBA00000967"/>
    </source>
</evidence>
<feature type="binding site" evidence="8">
    <location>
        <position position="361"/>
    </location>
    <ligand>
        <name>Mn(2+)</name>
        <dbReference type="ChEBI" id="CHEBI:29035"/>
        <label>2</label>
    </ligand>
</feature>
<dbReference type="GO" id="GO:0070006">
    <property type="term" value="F:metalloaminopeptidase activity"/>
    <property type="evidence" value="ECO:0007669"/>
    <property type="project" value="InterPro"/>
</dbReference>
<comment type="catalytic activity">
    <reaction evidence="2 8">
        <text>Release of an N-terminal amino acid, preferentially leucine, but not glutamic or aspartic acids.</text>
        <dbReference type="EC" id="3.4.11.10"/>
    </reaction>
</comment>
<organism evidence="11 12">
    <name type="scientific">Shewanella marisflavi</name>
    <dbReference type="NCBI Taxonomy" id="260364"/>
    <lineage>
        <taxon>Bacteria</taxon>
        <taxon>Pseudomonadati</taxon>
        <taxon>Pseudomonadota</taxon>
        <taxon>Gammaproteobacteria</taxon>
        <taxon>Alteromonadales</taxon>
        <taxon>Shewanellaceae</taxon>
        <taxon>Shewanella</taxon>
    </lineage>
</organism>
<dbReference type="Proteomes" id="UP000198233">
    <property type="component" value="Chromosome"/>
</dbReference>
<evidence type="ECO:0000256" key="8">
    <source>
        <dbReference type="HAMAP-Rule" id="MF_00181"/>
    </source>
</evidence>
<evidence type="ECO:0000256" key="7">
    <source>
        <dbReference type="ARBA" id="ARBA00023211"/>
    </source>
</evidence>
<evidence type="ECO:0000256" key="1">
    <source>
        <dbReference type="ARBA" id="ARBA00000135"/>
    </source>
</evidence>
<dbReference type="Gene3D" id="3.40.630.10">
    <property type="entry name" value="Zn peptidases"/>
    <property type="match status" value="1"/>
</dbReference>
<dbReference type="PROSITE" id="PS00631">
    <property type="entry name" value="CYTOSOL_AP"/>
    <property type="match status" value="1"/>
</dbReference>
<keyword evidence="5 8" id="KW-0645">Protease</keyword>
<comment type="subcellular location">
    <subcellularLocation>
        <location evidence="8">Cytoplasm</location>
    </subcellularLocation>
</comment>
<dbReference type="Pfam" id="PF00883">
    <property type="entry name" value="Peptidase_M17"/>
    <property type="match status" value="1"/>
</dbReference>
<feature type="domain" description="Cytosol aminopeptidase" evidence="10">
    <location>
        <begin position="357"/>
        <end position="364"/>
    </location>
</feature>
<dbReference type="InterPro" id="IPR023042">
    <property type="entry name" value="Peptidase_M17_leu_NH2_pept"/>
</dbReference>
<feature type="binding site" evidence="8">
    <location>
        <position position="300"/>
    </location>
    <ligand>
        <name>Mn(2+)</name>
        <dbReference type="ChEBI" id="CHEBI:29035"/>
        <label>2</label>
    </ligand>
</feature>
<dbReference type="RefSeq" id="WP_088903630.1">
    <property type="nucleotide sequence ID" value="NZ_CP022272.1"/>
</dbReference>
<dbReference type="PANTHER" id="PTHR11963">
    <property type="entry name" value="LEUCINE AMINOPEPTIDASE-RELATED"/>
    <property type="match status" value="1"/>
</dbReference>
<protein>
    <recommendedName>
        <fullName evidence="8">Probable cytosol aminopeptidase</fullName>
        <ecNumber evidence="8">3.4.11.1</ecNumber>
    </recommendedName>
    <alternativeName>
        <fullName evidence="8">Leucine aminopeptidase</fullName>
        <shortName evidence="8">LAP</shortName>
        <ecNumber evidence="8">3.4.11.10</ecNumber>
    </alternativeName>
    <alternativeName>
        <fullName evidence="8">Leucyl aminopeptidase</fullName>
    </alternativeName>
</protein>
<feature type="binding site" evidence="8">
    <location>
        <position position="359"/>
    </location>
    <ligand>
        <name>Mn(2+)</name>
        <dbReference type="ChEBI" id="CHEBI:29035"/>
        <label>1</label>
    </ligand>
</feature>
<dbReference type="InterPro" id="IPR000819">
    <property type="entry name" value="Peptidase_M17_C"/>
</dbReference>
<feature type="chain" id="PRO_5042295529" description="Probable cytosol aminopeptidase" evidence="9">
    <location>
        <begin position="25"/>
        <end position="508"/>
    </location>
</feature>
<proteinExistence type="inferred from homology"/>